<protein>
    <submittedName>
        <fullName evidence="6">U-box domain-containing protein 62</fullName>
    </submittedName>
</protein>
<dbReference type="InterPro" id="IPR003613">
    <property type="entry name" value="Ubox_domain"/>
</dbReference>
<dbReference type="Pfam" id="PF23112">
    <property type="entry name" value="PUB62-63_C"/>
    <property type="match status" value="1"/>
</dbReference>
<feature type="compositionally biased region" description="Basic and acidic residues" evidence="3">
    <location>
        <begin position="167"/>
        <end position="180"/>
    </location>
</feature>
<feature type="compositionally biased region" description="Low complexity" evidence="3">
    <location>
        <begin position="152"/>
        <end position="166"/>
    </location>
</feature>
<feature type="domain" description="U-box" evidence="4">
    <location>
        <begin position="269"/>
        <end position="341"/>
    </location>
</feature>
<dbReference type="PANTHER" id="PTHR33644">
    <property type="entry name" value="U-BOX DOMAIN-CONTAINING PROTEIN 62-RELATED"/>
    <property type="match status" value="1"/>
</dbReference>
<feature type="compositionally biased region" description="Polar residues" evidence="3">
    <location>
        <begin position="194"/>
        <end position="210"/>
    </location>
</feature>
<gene>
    <name evidence="6" type="primary">PUB62_1</name>
    <name evidence="5" type="synonym">PUB62_5</name>
    <name evidence="5" type="ORF">g.26272</name>
    <name evidence="6" type="ORF">g.26274</name>
</gene>
<feature type="region of interest" description="Disordered" evidence="3">
    <location>
        <begin position="340"/>
        <end position="360"/>
    </location>
</feature>
<dbReference type="InterPro" id="IPR057649">
    <property type="entry name" value="PUB62-63_C"/>
</dbReference>
<name>A0A1D1ZDR7_9ARAE</name>
<feature type="compositionally biased region" description="Acidic residues" evidence="3">
    <location>
        <begin position="116"/>
        <end position="141"/>
    </location>
</feature>
<evidence type="ECO:0000256" key="2">
    <source>
        <dbReference type="ARBA" id="ARBA00022679"/>
    </source>
</evidence>
<dbReference type="PANTHER" id="PTHR33644:SF5">
    <property type="entry name" value="U-BOX DOMAIN-CONTAINING PROTEIN 62"/>
    <property type="match status" value="1"/>
</dbReference>
<dbReference type="InterPro" id="IPR013083">
    <property type="entry name" value="Znf_RING/FYVE/PHD"/>
</dbReference>
<accession>A0A1D1ZDR7</accession>
<feature type="compositionally biased region" description="Basic and acidic residues" evidence="3">
    <location>
        <begin position="351"/>
        <end position="360"/>
    </location>
</feature>
<evidence type="ECO:0000313" key="6">
    <source>
        <dbReference type="EMBL" id="JAT65076.1"/>
    </source>
</evidence>
<proteinExistence type="predicted"/>
<dbReference type="GO" id="GO:0016567">
    <property type="term" value="P:protein ubiquitination"/>
    <property type="evidence" value="ECO:0007669"/>
    <property type="project" value="UniProtKB-UniPathway"/>
</dbReference>
<feature type="region of interest" description="Disordered" evidence="3">
    <location>
        <begin position="28"/>
        <end position="50"/>
    </location>
</feature>
<dbReference type="PROSITE" id="PS51698">
    <property type="entry name" value="U_BOX"/>
    <property type="match status" value="1"/>
</dbReference>
<reference evidence="6" key="1">
    <citation type="submission" date="2015-07" db="EMBL/GenBank/DDBJ databases">
        <title>Transcriptome Assembly of Anthurium amnicola.</title>
        <authorList>
            <person name="Suzuki J."/>
        </authorList>
    </citation>
    <scope>NUCLEOTIDE SEQUENCE</scope>
</reference>
<dbReference type="UniPathway" id="UPA00143"/>
<dbReference type="GO" id="GO:0004842">
    <property type="term" value="F:ubiquitin-protein transferase activity"/>
    <property type="evidence" value="ECO:0007669"/>
    <property type="project" value="InterPro"/>
</dbReference>
<dbReference type="AlphaFoldDB" id="A0A1D1ZDR7"/>
<dbReference type="EMBL" id="GDJX01002860">
    <property type="protein sequence ID" value="JAT65076.1"/>
    <property type="molecule type" value="Transcribed_RNA"/>
</dbReference>
<dbReference type="EMBL" id="GDJX01016553">
    <property type="protein sequence ID" value="JAT51383.1"/>
    <property type="molecule type" value="Transcribed_RNA"/>
</dbReference>
<evidence type="ECO:0000259" key="4">
    <source>
        <dbReference type="PROSITE" id="PS51698"/>
    </source>
</evidence>
<evidence type="ECO:0000313" key="5">
    <source>
        <dbReference type="EMBL" id="JAT51383.1"/>
    </source>
</evidence>
<organism evidence="6">
    <name type="scientific">Anthurium amnicola</name>
    <dbReference type="NCBI Taxonomy" id="1678845"/>
    <lineage>
        <taxon>Eukaryota</taxon>
        <taxon>Viridiplantae</taxon>
        <taxon>Streptophyta</taxon>
        <taxon>Embryophyta</taxon>
        <taxon>Tracheophyta</taxon>
        <taxon>Spermatophyta</taxon>
        <taxon>Magnoliopsida</taxon>
        <taxon>Liliopsida</taxon>
        <taxon>Araceae</taxon>
        <taxon>Pothoideae</taxon>
        <taxon>Potheae</taxon>
        <taxon>Anthurium</taxon>
    </lineage>
</organism>
<dbReference type="SUPFAM" id="SSF57850">
    <property type="entry name" value="RING/U-box"/>
    <property type="match status" value="1"/>
</dbReference>
<keyword evidence="2" id="KW-0808">Transferase</keyword>
<sequence>MASERMDLAPLQRAENGLRSMAAFQDESAQFSRGGGDPAAAAAAAAQKPRTARFVVEGNDKVFAPDRDSRFFRAEETGLQAFAYRSPGRTGPDQGIRGHDWNAEGSNGTSSGEGSDGMEDEDDDEDQDEEDDVDDEGDDDVVGLVCTEDGSNKNQYNSSSSLQSSSEKTHQDTVDLHERYSSFGSSRGALVKDGNSSNGKGSFSEQQQKLGQAGHYDKRVPCAEPDLYHAQIMHEGDGLGGTPKELGRENGFGSSWRKDISLSVDSGESVRTHLSDPITGFLMDDAMILSCGHSYGISGLQHVTRMKACSKCQQPVLEEKVLPNLALRLAVQAFRREQDSQSSKVSKRRRDRLEQEKCNHDDPFPLDLSRGKGVQFPFTVSDKVIIKGNKRTPLRFVGRVAVVTTQCLNGWYVVKTLDNAESVKLQYRSLAKVTTDEPGSNVVSSKANTNWL</sequence>
<feature type="region of interest" description="Disordered" evidence="3">
    <location>
        <begin position="77"/>
        <end position="214"/>
    </location>
</feature>
<dbReference type="Gene3D" id="3.30.40.10">
    <property type="entry name" value="Zinc/RING finger domain, C3HC4 (zinc finger)"/>
    <property type="match status" value="1"/>
</dbReference>
<evidence type="ECO:0000256" key="3">
    <source>
        <dbReference type="SAM" id="MobiDB-lite"/>
    </source>
</evidence>
<comment type="pathway">
    <text evidence="1">Protein modification; protein ubiquitination.</text>
</comment>
<evidence type="ECO:0000256" key="1">
    <source>
        <dbReference type="ARBA" id="ARBA00004906"/>
    </source>
</evidence>